<feature type="compositionally biased region" description="Basic and acidic residues" evidence="2">
    <location>
        <begin position="350"/>
        <end position="361"/>
    </location>
</feature>
<keyword evidence="5" id="KW-1185">Reference proteome</keyword>
<dbReference type="EMBL" id="BGPR01000112">
    <property type="protein sequence ID" value="GBL95535.1"/>
    <property type="molecule type" value="Genomic_DNA"/>
</dbReference>
<evidence type="ECO:0000256" key="1">
    <source>
        <dbReference type="PROSITE-ProRule" id="PRU00042"/>
    </source>
</evidence>
<evidence type="ECO:0000313" key="5">
    <source>
        <dbReference type="Proteomes" id="UP000499080"/>
    </source>
</evidence>
<dbReference type="GO" id="GO:0008270">
    <property type="term" value="F:zinc ion binding"/>
    <property type="evidence" value="ECO:0007669"/>
    <property type="project" value="UniProtKB-KW"/>
</dbReference>
<evidence type="ECO:0000313" key="4">
    <source>
        <dbReference type="EMBL" id="GBL95535.1"/>
    </source>
</evidence>
<sequence length="676" mass="75498">MATSHPFGCPHCSASFSTKTGLGVHKKRKHPLETNEEVNTDRIKARWSSEELSLMAFKEVELINSGWTAEINSSLMLLFPNRSREAIKGQRKSKKYKDLLAGLRHKTAPQSSCQASSAHGPAPSDPHDSKISNVSASSSLRRSKRNLTKSSNSDPRNSCDNSSSSDILPAISEVYDPNLNPGRQLRSHAKKLIPIRSVSSTDSDEDVEPLVLHSVELDSPDRAPLQTINEDLELLQEIRADLDTTSTSMLELSAREPLIPVPAFTLTSEESRLADHLDCLFNSDVSSTFSQEFKEIWTDFRRRPCKETLFLRTNLFLQVLLPDKSETQRPRRVPRNDPQRGIISKRRQRRQDYAKTQESFRRNPSRCANQILDPVDPGSATSHFDDDFRSFWENVFSLPRDHKPSFPVLPRENDMDGDSSFSALFDPISLEEVQKSFPRNQRAPGPDRHLLENTVKLLAGCNLKVNLGKSFTISIVADGPNKKTKVDGTPRFKVGPSFLRPLSINEQFKYLGVKFSAQGLLVADCAPALNKYLSNLTSAPLKPQQRLYILRTILLPKLFHLLVLSNVRAGHLVKLDSCARAFVRRVLYLPTDCPNAYLYAAISDGGLGVPCLRYSVPVWRAARLTSLSTSMTPACLAGAPGEYLQRLRERAARGLLTGDVNKFFAAKFYNSVDGLA</sequence>
<dbReference type="Proteomes" id="UP000499080">
    <property type="component" value="Unassembled WGS sequence"/>
</dbReference>
<name>A0A4Y2BVP5_ARAVE</name>
<feature type="compositionally biased region" description="Polar residues" evidence="2">
    <location>
        <begin position="154"/>
        <end position="166"/>
    </location>
</feature>
<accession>A0A4Y2BVP5</accession>
<feature type="compositionally biased region" description="Basic and acidic residues" evidence="2">
    <location>
        <begin position="326"/>
        <end position="338"/>
    </location>
</feature>
<feature type="region of interest" description="Disordered" evidence="2">
    <location>
        <begin position="326"/>
        <end position="374"/>
    </location>
</feature>
<evidence type="ECO:0000259" key="3">
    <source>
        <dbReference type="PROSITE" id="PS50157"/>
    </source>
</evidence>
<dbReference type="PROSITE" id="PS50157">
    <property type="entry name" value="ZINC_FINGER_C2H2_2"/>
    <property type="match status" value="1"/>
</dbReference>
<organism evidence="4 5">
    <name type="scientific">Araneus ventricosus</name>
    <name type="common">Orbweaver spider</name>
    <name type="synonym">Epeira ventricosa</name>
    <dbReference type="NCBI Taxonomy" id="182803"/>
    <lineage>
        <taxon>Eukaryota</taxon>
        <taxon>Metazoa</taxon>
        <taxon>Ecdysozoa</taxon>
        <taxon>Arthropoda</taxon>
        <taxon>Chelicerata</taxon>
        <taxon>Arachnida</taxon>
        <taxon>Araneae</taxon>
        <taxon>Araneomorphae</taxon>
        <taxon>Entelegynae</taxon>
        <taxon>Araneoidea</taxon>
        <taxon>Araneidae</taxon>
        <taxon>Araneus</taxon>
    </lineage>
</organism>
<dbReference type="AlphaFoldDB" id="A0A4Y2BVP5"/>
<protein>
    <submittedName>
        <fullName evidence="4">Retrovirus-related Pol polyprotein from type-2 retrotransposable element R2DM</fullName>
    </submittedName>
</protein>
<gene>
    <name evidence="4" type="primary">pol_547</name>
    <name evidence="4" type="ORF">AVEN_54135_1</name>
</gene>
<reference evidence="4 5" key="1">
    <citation type="journal article" date="2019" name="Sci. Rep.">
        <title>Orb-weaving spider Araneus ventricosus genome elucidates the spidroin gene catalogue.</title>
        <authorList>
            <person name="Kono N."/>
            <person name="Nakamura H."/>
            <person name="Ohtoshi R."/>
            <person name="Moran D.A.P."/>
            <person name="Shinohara A."/>
            <person name="Yoshida Y."/>
            <person name="Fujiwara M."/>
            <person name="Mori M."/>
            <person name="Tomita M."/>
            <person name="Arakawa K."/>
        </authorList>
    </citation>
    <scope>NUCLEOTIDE SEQUENCE [LARGE SCALE GENOMIC DNA]</scope>
</reference>
<dbReference type="OrthoDB" id="8063823at2759"/>
<feature type="region of interest" description="Disordered" evidence="2">
    <location>
        <begin position="105"/>
        <end position="166"/>
    </location>
</feature>
<keyword evidence="1" id="KW-0863">Zinc-finger</keyword>
<feature type="domain" description="C2H2-type" evidence="3">
    <location>
        <begin position="7"/>
        <end position="35"/>
    </location>
</feature>
<dbReference type="Gene3D" id="3.30.160.60">
    <property type="entry name" value="Classic Zinc Finger"/>
    <property type="match status" value="1"/>
</dbReference>
<feature type="compositionally biased region" description="Polar residues" evidence="2">
    <location>
        <begin position="108"/>
        <end position="117"/>
    </location>
</feature>
<proteinExistence type="predicted"/>
<keyword evidence="1" id="KW-0862">Zinc</keyword>
<comment type="caution">
    <text evidence="4">The sequence shown here is derived from an EMBL/GenBank/DDBJ whole genome shotgun (WGS) entry which is preliminary data.</text>
</comment>
<evidence type="ECO:0000256" key="2">
    <source>
        <dbReference type="SAM" id="MobiDB-lite"/>
    </source>
</evidence>
<keyword evidence="1" id="KW-0479">Metal-binding</keyword>
<dbReference type="PROSITE" id="PS00028">
    <property type="entry name" value="ZINC_FINGER_C2H2_1"/>
    <property type="match status" value="1"/>
</dbReference>
<dbReference type="InterPro" id="IPR013087">
    <property type="entry name" value="Znf_C2H2_type"/>
</dbReference>